<evidence type="ECO:0000313" key="2">
    <source>
        <dbReference type="EMBL" id="CAI6366574.1"/>
    </source>
</evidence>
<comment type="caution">
    <text evidence="2">The sequence shown here is derived from an EMBL/GenBank/DDBJ whole genome shotgun (WGS) entry which is preliminary data.</text>
</comment>
<sequence>MYGALVTAMSSAAVDVDALTSGETTGRLAAPSARWVIRQRNGYTRMSSTAGSRVANGGVGEKAPALPPPRLPRRNKKSKSFVSASTSAGDEGRSVQSAMAEVVMCAAVLKRSSEPSNSI</sequence>
<keyword evidence="3" id="KW-1185">Reference proteome</keyword>
<dbReference type="Proteomes" id="UP001160148">
    <property type="component" value="Unassembled WGS sequence"/>
</dbReference>
<proteinExistence type="predicted"/>
<evidence type="ECO:0000313" key="3">
    <source>
        <dbReference type="Proteomes" id="UP001160148"/>
    </source>
</evidence>
<accession>A0AAV0XDB0</accession>
<dbReference type="EMBL" id="CARXXK010000004">
    <property type="protein sequence ID" value="CAI6366574.1"/>
    <property type="molecule type" value="Genomic_DNA"/>
</dbReference>
<feature type="region of interest" description="Disordered" evidence="1">
    <location>
        <begin position="46"/>
        <end position="96"/>
    </location>
</feature>
<reference evidence="2 3" key="1">
    <citation type="submission" date="2023-01" db="EMBL/GenBank/DDBJ databases">
        <authorList>
            <person name="Whitehead M."/>
        </authorList>
    </citation>
    <scope>NUCLEOTIDE SEQUENCE [LARGE SCALE GENOMIC DNA]</scope>
</reference>
<dbReference type="AlphaFoldDB" id="A0AAV0XDB0"/>
<evidence type="ECO:0000256" key="1">
    <source>
        <dbReference type="SAM" id="MobiDB-lite"/>
    </source>
</evidence>
<organism evidence="2 3">
    <name type="scientific">Macrosiphum euphorbiae</name>
    <name type="common">potato aphid</name>
    <dbReference type="NCBI Taxonomy" id="13131"/>
    <lineage>
        <taxon>Eukaryota</taxon>
        <taxon>Metazoa</taxon>
        <taxon>Ecdysozoa</taxon>
        <taxon>Arthropoda</taxon>
        <taxon>Hexapoda</taxon>
        <taxon>Insecta</taxon>
        <taxon>Pterygota</taxon>
        <taxon>Neoptera</taxon>
        <taxon>Paraneoptera</taxon>
        <taxon>Hemiptera</taxon>
        <taxon>Sternorrhyncha</taxon>
        <taxon>Aphidomorpha</taxon>
        <taxon>Aphidoidea</taxon>
        <taxon>Aphididae</taxon>
        <taxon>Macrosiphini</taxon>
        <taxon>Macrosiphum</taxon>
    </lineage>
</organism>
<name>A0AAV0XDB0_9HEMI</name>
<gene>
    <name evidence="2" type="ORF">MEUPH1_LOCUS21145</name>
</gene>
<protein>
    <submittedName>
        <fullName evidence="2">Uncharacterized protein</fullName>
    </submittedName>
</protein>